<evidence type="ECO:0008006" key="4">
    <source>
        <dbReference type="Google" id="ProtNLM"/>
    </source>
</evidence>
<reference evidence="2 3" key="1">
    <citation type="journal article" date="2023" name="Insect Mol. Biol.">
        <title>Genome sequencing provides insights into the evolution of gene families encoding plant cell wall-degrading enzymes in longhorned beetles.</title>
        <authorList>
            <person name="Shin N.R."/>
            <person name="Okamura Y."/>
            <person name="Kirsch R."/>
            <person name="Pauchet Y."/>
        </authorList>
    </citation>
    <scope>NUCLEOTIDE SEQUENCE [LARGE SCALE GENOMIC DNA]</scope>
    <source>
        <strain evidence="2">EAD_L_NR</strain>
    </source>
</reference>
<comment type="caution">
    <text evidence="2">The sequence shown here is derived from an EMBL/GenBank/DDBJ whole genome shotgun (WGS) entry which is preliminary data.</text>
</comment>
<dbReference type="AlphaFoldDB" id="A0AAV8WHR2"/>
<feature type="transmembrane region" description="Helical" evidence="1">
    <location>
        <begin position="94"/>
        <end position="119"/>
    </location>
</feature>
<evidence type="ECO:0000313" key="2">
    <source>
        <dbReference type="EMBL" id="KAJ8925776.1"/>
    </source>
</evidence>
<keyword evidence="3" id="KW-1185">Reference proteome</keyword>
<keyword evidence="1" id="KW-1133">Transmembrane helix</keyword>
<feature type="transmembrane region" description="Helical" evidence="1">
    <location>
        <begin position="12"/>
        <end position="31"/>
    </location>
</feature>
<dbReference type="PROSITE" id="PS51257">
    <property type="entry name" value="PROKAR_LIPOPROTEIN"/>
    <property type="match status" value="1"/>
</dbReference>
<feature type="transmembrane region" description="Helical" evidence="1">
    <location>
        <begin position="140"/>
        <end position="159"/>
    </location>
</feature>
<keyword evidence="1" id="KW-0812">Transmembrane</keyword>
<sequence length="330" mass="38339">MSVKTLHLKNYVAALHSISVVNLLILSCICSHKVEAATKARKLLSWFRCTYTLGIIASMLSSFRRNSSFNNIRRRVYNTDQMLVYLKQPLNYKILTVFLVTQYITMLVSGSLSFTLTLLEVIHQSTWYVLSRSFLECYHLIFDFLVTIQFNFFSFLFIFRFKNLENLLKNIQQDECRSSLKLLLTASRMYGDIFYGVEILNEMNSFPLLVLTSQRTLNLLVVVTMIYNGEQNRTDYLIISVIMLNTLLIILPVYLFTKLGEKFCNILGECNNCYTDLEMSSAKNSFLLQLCHQKIKWSIYNIFPLTVDCISDIVTFGITIVIFLFKLENI</sequence>
<feature type="transmembrane region" description="Helical" evidence="1">
    <location>
        <begin position="236"/>
        <end position="257"/>
    </location>
</feature>
<evidence type="ECO:0000313" key="3">
    <source>
        <dbReference type="Proteomes" id="UP001159042"/>
    </source>
</evidence>
<proteinExistence type="predicted"/>
<evidence type="ECO:0000256" key="1">
    <source>
        <dbReference type="SAM" id="Phobius"/>
    </source>
</evidence>
<accession>A0AAV8WHR2</accession>
<feature type="transmembrane region" description="Helical" evidence="1">
    <location>
        <begin position="302"/>
        <end position="325"/>
    </location>
</feature>
<dbReference type="Proteomes" id="UP001159042">
    <property type="component" value="Unassembled WGS sequence"/>
</dbReference>
<feature type="transmembrane region" description="Helical" evidence="1">
    <location>
        <begin position="43"/>
        <end position="63"/>
    </location>
</feature>
<gene>
    <name evidence="2" type="ORF">NQ315_009626</name>
</gene>
<keyword evidence="1" id="KW-0472">Membrane</keyword>
<protein>
    <recommendedName>
        <fullName evidence="4">Gustatory receptor</fullName>
    </recommendedName>
</protein>
<organism evidence="2 3">
    <name type="scientific">Exocentrus adspersus</name>
    <dbReference type="NCBI Taxonomy" id="1586481"/>
    <lineage>
        <taxon>Eukaryota</taxon>
        <taxon>Metazoa</taxon>
        <taxon>Ecdysozoa</taxon>
        <taxon>Arthropoda</taxon>
        <taxon>Hexapoda</taxon>
        <taxon>Insecta</taxon>
        <taxon>Pterygota</taxon>
        <taxon>Neoptera</taxon>
        <taxon>Endopterygota</taxon>
        <taxon>Coleoptera</taxon>
        <taxon>Polyphaga</taxon>
        <taxon>Cucujiformia</taxon>
        <taxon>Chrysomeloidea</taxon>
        <taxon>Cerambycidae</taxon>
        <taxon>Lamiinae</taxon>
        <taxon>Acanthocinini</taxon>
        <taxon>Exocentrus</taxon>
    </lineage>
</organism>
<name>A0AAV8WHR2_9CUCU</name>
<dbReference type="EMBL" id="JANEYG010000001">
    <property type="protein sequence ID" value="KAJ8925776.1"/>
    <property type="molecule type" value="Genomic_DNA"/>
</dbReference>